<accession>A0A3M8A350</accession>
<dbReference type="InterPro" id="IPR036156">
    <property type="entry name" value="Beta-gal/glucu_dom_sf"/>
</dbReference>
<dbReference type="OrthoDB" id="9758603at2"/>
<sequence length="841" mass="91664">MIRTPLAEGWTLSLLDGPAPEHVRTARVAATVPGSVHTDLLAAGLIDDPYLDDNEALLAWIGRCDWRYETGFEWAPRVSTGSTGSPHGAAELVLEGLDTVATVRLNGEVVAETRNMHRSYRVDVRGLLREGRNELQVDFASAIRAADAASLELGYRPHVNHHPYNALRKMACSFGWDWGIDTSTAGLWRPAALEEWSGARLAAVRPIATIDGEEGVVAVHVDVARTDGERLRVTAAIGEHAASVALGPDETAAVLEVRVPDVRRWWPRGYGEAALYDLDVRVAVDSDSPSARAAGPADRVTQRIGFRTIEFDTTPDAAGTPFTLVVNGEPVFVKGANWIPDDAFPHRVDRARYARRLDQAEFAGLNLIRVWGGGIYESADFYELCDERGILTWQDFLLACAAYAEEEPLRGEIEAEAREAVARLGRHPSLVVLNGNNENLWGHQEWNWKLRLDGATWGAGYYHELFPAIVAELAPHVGYTPGSPFTPSREPGVPFDTESHPNDPAHGSMHIWDLWNQKDHPHYRDVRPRFVAEFGWQAPPAWATLTRSVSDAPLTPESPGMLVHQKAMEGNVKLTDGLLPHLRLPNEMHDWHWAMQLNQANAITTAVEWFRSLAPHCMGSIVWQLNDCWPVTSWAAVDGDERAKPLLHALRAAHADRLVTVQPADPADPSAGLVVAVVNDTAEPWTGSLAIERLGFDGDLRAAESVVVSAAARSVATVAVPSAVAETTDAAGELLRAGLDGVRGLWFFAEYRDSALDAGRFSAELQQRAGGVALRVTAESLLRDVTLLVDKVDAAASVDRALVTLLPGESAVFEVTTDAAPTLEQLTAREVLRTANQLVAS</sequence>
<evidence type="ECO:0000313" key="6">
    <source>
        <dbReference type="EMBL" id="RNB45624.1"/>
    </source>
</evidence>
<dbReference type="EMBL" id="RHHB01000044">
    <property type="protein sequence ID" value="RNB45624.1"/>
    <property type="molecule type" value="Genomic_DNA"/>
</dbReference>
<dbReference type="InterPro" id="IPR013783">
    <property type="entry name" value="Ig-like_fold"/>
</dbReference>
<dbReference type="EC" id="3.2.1.25" evidence="2"/>
<keyword evidence="3 6" id="KW-0378">Hydrolase</keyword>
<dbReference type="SUPFAM" id="SSF51445">
    <property type="entry name" value="(Trans)glycosidases"/>
    <property type="match status" value="1"/>
</dbReference>
<dbReference type="SUPFAM" id="SSF49303">
    <property type="entry name" value="beta-Galactosidase/glucuronidase domain"/>
    <property type="match status" value="1"/>
</dbReference>
<gene>
    <name evidence="6" type="ORF">EDM22_15595</name>
</gene>
<evidence type="ECO:0000256" key="1">
    <source>
        <dbReference type="ARBA" id="ARBA00000829"/>
    </source>
</evidence>
<dbReference type="GO" id="GO:0005975">
    <property type="term" value="P:carbohydrate metabolic process"/>
    <property type="evidence" value="ECO:0007669"/>
    <property type="project" value="UniProtKB-ARBA"/>
</dbReference>
<evidence type="ECO:0000313" key="7">
    <source>
        <dbReference type="Proteomes" id="UP000275048"/>
    </source>
</evidence>
<dbReference type="GO" id="GO:0004567">
    <property type="term" value="F:beta-mannosidase activity"/>
    <property type="evidence" value="ECO:0007669"/>
    <property type="project" value="UniProtKB-EC"/>
</dbReference>
<evidence type="ECO:0000256" key="3">
    <source>
        <dbReference type="ARBA" id="ARBA00022801"/>
    </source>
</evidence>
<evidence type="ECO:0000259" key="5">
    <source>
        <dbReference type="Pfam" id="PF22666"/>
    </source>
</evidence>
<protein>
    <recommendedName>
        <fullName evidence="2">beta-mannosidase</fullName>
        <ecNumber evidence="2">3.2.1.25</ecNumber>
    </recommendedName>
</protein>
<keyword evidence="7" id="KW-1185">Reference proteome</keyword>
<dbReference type="PANTHER" id="PTHR43730:SF1">
    <property type="entry name" value="BETA-MANNOSIDASE"/>
    <property type="match status" value="1"/>
</dbReference>
<dbReference type="PANTHER" id="PTHR43730">
    <property type="entry name" value="BETA-MANNOSIDASE"/>
    <property type="match status" value="1"/>
</dbReference>
<dbReference type="InterPro" id="IPR050887">
    <property type="entry name" value="Beta-mannosidase_GH2"/>
</dbReference>
<keyword evidence="4" id="KW-0326">Glycosidase</keyword>
<comment type="catalytic activity">
    <reaction evidence="1">
        <text>Hydrolysis of terminal, non-reducing beta-D-mannose residues in beta-D-mannosides.</text>
        <dbReference type="EC" id="3.2.1.25"/>
    </reaction>
</comment>
<dbReference type="SUPFAM" id="SSF49785">
    <property type="entry name" value="Galactose-binding domain-like"/>
    <property type="match status" value="1"/>
</dbReference>
<dbReference type="RefSeq" id="WP_122938007.1">
    <property type="nucleotide sequence ID" value="NZ_RHHB01000044.1"/>
</dbReference>
<dbReference type="InterPro" id="IPR017853">
    <property type="entry name" value="GH"/>
</dbReference>
<dbReference type="AlphaFoldDB" id="A0A3M8A350"/>
<dbReference type="FunFam" id="3.20.20.80:FF:000050">
    <property type="entry name" value="Beta-mannosidase B"/>
    <property type="match status" value="1"/>
</dbReference>
<evidence type="ECO:0000256" key="2">
    <source>
        <dbReference type="ARBA" id="ARBA00012754"/>
    </source>
</evidence>
<dbReference type="GO" id="GO:0006516">
    <property type="term" value="P:glycoprotein catabolic process"/>
    <property type="evidence" value="ECO:0007669"/>
    <property type="project" value="TreeGrafter"/>
</dbReference>
<dbReference type="Pfam" id="PF22666">
    <property type="entry name" value="Glyco_hydro_2_N2"/>
    <property type="match status" value="1"/>
</dbReference>
<dbReference type="Gene3D" id="2.60.40.10">
    <property type="entry name" value="Immunoglobulins"/>
    <property type="match status" value="1"/>
</dbReference>
<feature type="domain" description="Beta-mannosidase-like galactose-binding" evidence="5">
    <location>
        <begin position="27"/>
        <end position="189"/>
    </location>
</feature>
<reference evidence="6 7" key="1">
    <citation type="submission" date="2018-10" db="EMBL/GenBank/DDBJ databases">
        <title>Isolation, diversity and antibacterial activity of antinobacteria from the wheat rhizosphere soil.</title>
        <authorList>
            <person name="Sun T."/>
        </authorList>
    </citation>
    <scope>NUCLEOTIDE SEQUENCE [LARGE SCALE GENOMIC DNA]</scope>
    <source>
        <strain evidence="6 7">SJ-23</strain>
    </source>
</reference>
<dbReference type="InterPro" id="IPR054593">
    <property type="entry name" value="Beta-mannosidase-like_N2"/>
</dbReference>
<comment type="caution">
    <text evidence="6">The sequence shown here is derived from an EMBL/GenBank/DDBJ whole genome shotgun (WGS) entry which is preliminary data.</text>
</comment>
<dbReference type="InterPro" id="IPR008979">
    <property type="entry name" value="Galactose-bd-like_sf"/>
</dbReference>
<dbReference type="Proteomes" id="UP000275048">
    <property type="component" value="Unassembled WGS sequence"/>
</dbReference>
<dbReference type="Gene3D" id="2.60.120.260">
    <property type="entry name" value="Galactose-binding domain-like"/>
    <property type="match status" value="1"/>
</dbReference>
<proteinExistence type="predicted"/>
<name>A0A3M8A350_9MICO</name>
<evidence type="ECO:0000256" key="4">
    <source>
        <dbReference type="ARBA" id="ARBA00023295"/>
    </source>
</evidence>
<dbReference type="Gene3D" id="3.20.20.80">
    <property type="entry name" value="Glycosidases"/>
    <property type="match status" value="1"/>
</dbReference>
<organism evidence="6 7">
    <name type="scientific">Agromyces tardus</name>
    <dbReference type="NCBI Taxonomy" id="2583849"/>
    <lineage>
        <taxon>Bacteria</taxon>
        <taxon>Bacillati</taxon>
        <taxon>Actinomycetota</taxon>
        <taxon>Actinomycetes</taxon>
        <taxon>Micrococcales</taxon>
        <taxon>Microbacteriaceae</taxon>
        <taxon>Agromyces</taxon>
    </lineage>
</organism>